<feature type="domain" description="DUF7592" evidence="3">
    <location>
        <begin position="144"/>
        <end position="227"/>
    </location>
</feature>
<dbReference type="AlphaFoldDB" id="A0A1I7U9L8"/>
<keyword evidence="4" id="KW-1185">Reference proteome</keyword>
<dbReference type="InterPro" id="IPR056014">
    <property type="entry name" value="DUF7592"/>
</dbReference>
<dbReference type="Pfam" id="PF02408">
    <property type="entry name" value="CUB_2"/>
    <property type="match status" value="1"/>
</dbReference>
<dbReference type="Pfam" id="PF24512">
    <property type="entry name" value="DUF7592"/>
    <property type="match status" value="1"/>
</dbReference>
<evidence type="ECO:0000259" key="2">
    <source>
        <dbReference type="Pfam" id="PF24511"/>
    </source>
</evidence>
<dbReference type="Proteomes" id="UP000095282">
    <property type="component" value="Unplaced"/>
</dbReference>
<dbReference type="SUPFAM" id="SSF49854">
    <property type="entry name" value="Spermadhesin, CUB domain"/>
    <property type="match status" value="1"/>
</dbReference>
<dbReference type="WBParaSite" id="Csp11.Scaffold629.g16265.t1">
    <property type="protein sequence ID" value="Csp11.Scaffold629.g16265.t1"/>
    <property type="gene ID" value="Csp11.Scaffold629.g16265"/>
</dbReference>
<feature type="domain" description="CUB-like" evidence="1">
    <location>
        <begin position="19"/>
        <end position="135"/>
    </location>
</feature>
<dbReference type="PANTHER" id="PTHR47407:SF2">
    <property type="entry name" value="CUB-LIKE DOMAIN-CONTAINING PROTEIN-RELATED"/>
    <property type="match status" value="1"/>
</dbReference>
<dbReference type="eggNOG" id="ENOG502TGQ0">
    <property type="taxonomic scope" value="Eukaryota"/>
</dbReference>
<name>A0A1I7U9L8_9PELO</name>
<proteinExistence type="predicted"/>
<evidence type="ECO:0000259" key="3">
    <source>
        <dbReference type="Pfam" id="PF24512"/>
    </source>
</evidence>
<dbReference type="InterPro" id="IPR035914">
    <property type="entry name" value="Sperma_CUB_dom_sf"/>
</dbReference>
<dbReference type="PANTHER" id="PTHR47407">
    <property type="entry name" value="PROTEIN CBG15905-RELATED"/>
    <property type="match status" value="1"/>
</dbReference>
<accession>A0A1I7U9L8</accession>
<evidence type="ECO:0000313" key="5">
    <source>
        <dbReference type="WBParaSite" id="Csp11.Scaffold629.g16265.t1"/>
    </source>
</evidence>
<dbReference type="InterPro" id="IPR056013">
    <property type="entry name" value="DUF7591"/>
</dbReference>
<dbReference type="Pfam" id="PF24511">
    <property type="entry name" value="DUF7591"/>
    <property type="match status" value="1"/>
</dbReference>
<reference evidence="5" key="1">
    <citation type="submission" date="2016-11" db="UniProtKB">
        <authorList>
            <consortium name="WormBaseParasite"/>
        </authorList>
    </citation>
    <scope>IDENTIFICATION</scope>
</reference>
<feature type="domain" description="DUF7591" evidence="2">
    <location>
        <begin position="244"/>
        <end position="349"/>
    </location>
</feature>
<organism evidence="4 5">
    <name type="scientific">Caenorhabditis tropicalis</name>
    <dbReference type="NCBI Taxonomy" id="1561998"/>
    <lineage>
        <taxon>Eukaryota</taxon>
        <taxon>Metazoa</taxon>
        <taxon>Ecdysozoa</taxon>
        <taxon>Nematoda</taxon>
        <taxon>Chromadorea</taxon>
        <taxon>Rhabditida</taxon>
        <taxon>Rhabditina</taxon>
        <taxon>Rhabditomorpha</taxon>
        <taxon>Rhabditoidea</taxon>
        <taxon>Rhabditidae</taxon>
        <taxon>Peloderinae</taxon>
        <taxon>Caenorhabditis</taxon>
    </lineage>
</organism>
<evidence type="ECO:0000313" key="4">
    <source>
        <dbReference type="Proteomes" id="UP000095282"/>
    </source>
</evidence>
<dbReference type="InterPro" id="IPR003366">
    <property type="entry name" value="CUB-like_dom"/>
</dbReference>
<sequence length="490" mass="55517">MPMIFLVSIKNITSKQKNVLACPNGGVVFNIPQNTSVLTWYPYNFTNVVPLFPLNYECEYKINVPSGWYAQITLNVLNQDNTSSVVQVIDQLQRVEKVWTANYEYFFFIASGGTIKLSTEASRVQFGFYVTWKQYSVRTQQAFNISKFSYNPLVFKGNGVYPSIMKADTKVSVTMMSPVHYLTEYLRGIIFFDGPNWNGTSIGTGLQLLNSKTQYVSSGQYMTILFLGYYSWYDYVRMLIQDYEHTKGIVQFQGMSCQYDWECPSIVLDASTGPSVLQSYTDYSSAYDEIMSLEGTGTLEVYLGSVTENKTNMVASYKAQNNNVMRFPQEVLGKVKTYVLTEGNATIKILPSRYNFAETKEFGRKGFIVSPNYGLLSNMQSINGYIKSPNNSIANFRFYFVSANMDGGAQIKIIGRQQNKNVFTKLYNSSNPPILNLFDDFYGTDLNVQYDAGSEPTTGFYMQFEVERGSSFKSGVLAIVCSVLLFHLFK</sequence>
<evidence type="ECO:0000259" key="1">
    <source>
        <dbReference type="Pfam" id="PF02408"/>
    </source>
</evidence>
<protein>
    <submittedName>
        <fullName evidence="5">CUB_2 domain-containing protein</fullName>
    </submittedName>
</protein>